<dbReference type="PANTHER" id="PTHR12537">
    <property type="entry name" value="RNA BINDING PROTEIN PUMILIO-RELATED"/>
    <property type="match status" value="1"/>
</dbReference>
<feature type="region of interest" description="Disordered" evidence="8">
    <location>
        <begin position="1"/>
        <end position="45"/>
    </location>
</feature>
<feature type="region of interest" description="Disordered" evidence="8">
    <location>
        <begin position="102"/>
        <end position="121"/>
    </location>
</feature>
<dbReference type="EMBL" id="SSOP01000007">
    <property type="protein sequence ID" value="KAB5595703.1"/>
    <property type="molecule type" value="Genomic_DNA"/>
</dbReference>
<dbReference type="SMART" id="SM00025">
    <property type="entry name" value="Pumilio"/>
    <property type="match status" value="8"/>
</dbReference>
<organism evidence="10 11">
    <name type="scientific">Ceratobasidium theobromae</name>
    <dbReference type="NCBI Taxonomy" id="1582974"/>
    <lineage>
        <taxon>Eukaryota</taxon>
        <taxon>Fungi</taxon>
        <taxon>Dikarya</taxon>
        <taxon>Basidiomycota</taxon>
        <taxon>Agaricomycotina</taxon>
        <taxon>Agaricomycetes</taxon>
        <taxon>Cantharellales</taxon>
        <taxon>Ceratobasidiaceae</taxon>
        <taxon>Ceratobasidium</taxon>
    </lineage>
</organism>
<accession>A0A5N5QVW8</accession>
<feature type="repeat" description="Pumilio" evidence="7">
    <location>
        <begin position="655"/>
        <end position="690"/>
    </location>
</feature>
<dbReference type="InterPro" id="IPR016024">
    <property type="entry name" value="ARM-type_fold"/>
</dbReference>
<evidence type="ECO:0000313" key="10">
    <source>
        <dbReference type="EMBL" id="KAB5595703.1"/>
    </source>
</evidence>
<dbReference type="AlphaFoldDB" id="A0A5N5QVW8"/>
<comment type="similarity">
    <text evidence="5">Belongs to the PUF3 family.</text>
</comment>
<reference evidence="10 11" key="1">
    <citation type="journal article" date="2019" name="Fungal Biol. Biotechnol.">
        <title>Draft genome sequence of fastidious pathogen Ceratobasidium theobromae, which causes vascular-streak dieback in Theobroma cacao.</title>
        <authorList>
            <person name="Ali S.S."/>
            <person name="Asman A."/>
            <person name="Shao J."/>
            <person name="Firmansyah A.P."/>
            <person name="Susilo A.W."/>
            <person name="Rosmana A."/>
            <person name="McMahon P."/>
            <person name="Junaid M."/>
            <person name="Guest D."/>
            <person name="Kheng T.Y."/>
            <person name="Meinhardt L.W."/>
            <person name="Bailey B.A."/>
        </authorList>
    </citation>
    <scope>NUCLEOTIDE SEQUENCE [LARGE SCALE GENOMIC DNA]</scope>
    <source>
        <strain evidence="10 11">CT2</strain>
    </source>
</reference>
<dbReference type="InterPro" id="IPR033133">
    <property type="entry name" value="PUM-HD"/>
</dbReference>
<evidence type="ECO:0000256" key="2">
    <source>
        <dbReference type="ARBA" id="ARBA00022490"/>
    </source>
</evidence>
<feature type="repeat" description="Pumilio" evidence="7">
    <location>
        <begin position="439"/>
        <end position="474"/>
    </location>
</feature>
<dbReference type="InterPro" id="IPR033712">
    <property type="entry name" value="Pumilio_RNA-bd"/>
</dbReference>
<dbReference type="CDD" id="cd07920">
    <property type="entry name" value="Pumilio"/>
    <property type="match status" value="1"/>
</dbReference>
<evidence type="ECO:0000256" key="4">
    <source>
        <dbReference type="ARBA" id="ARBA00022884"/>
    </source>
</evidence>
<evidence type="ECO:0000313" key="11">
    <source>
        <dbReference type="Proteomes" id="UP000383932"/>
    </source>
</evidence>
<name>A0A5N5QVW8_9AGAM</name>
<evidence type="ECO:0000256" key="7">
    <source>
        <dbReference type="PROSITE-ProRule" id="PRU00317"/>
    </source>
</evidence>
<feature type="domain" description="PUM-HD" evidence="9">
    <location>
        <begin position="419"/>
        <end position="760"/>
    </location>
</feature>
<dbReference type="Pfam" id="PF00806">
    <property type="entry name" value="PUF"/>
    <property type="match status" value="8"/>
</dbReference>
<dbReference type="PANTHER" id="PTHR12537:SF12">
    <property type="entry name" value="MATERNAL PROTEIN PUMILIO"/>
    <property type="match status" value="1"/>
</dbReference>
<feature type="compositionally biased region" description="Polar residues" evidence="8">
    <location>
        <begin position="102"/>
        <end position="115"/>
    </location>
</feature>
<dbReference type="GO" id="GO:0000288">
    <property type="term" value="P:nuclear-transcribed mRNA catabolic process, deadenylation-dependent decay"/>
    <property type="evidence" value="ECO:0007669"/>
    <property type="project" value="TreeGrafter"/>
</dbReference>
<gene>
    <name evidence="10" type="ORF">CTheo_941</name>
</gene>
<keyword evidence="2" id="KW-0963">Cytoplasm</keyword>
<dbReference type="GO" id="GO:0003730">
    <property type="term" value="F:mRNA 3'-UTR binding"/>
    <property type="evidence" value="ECO:0007669"/>
    <property type="project" value="TreeGrafter"/>
</dbReference>
<evidence type="ECO:0000256" key="6">
    <source>
        <dbReference type="ARBA" id="ARBA00081811"/>
    </source>
</evidence>
<dbReference type="OrthoDB" id="668540at2759"/>
<evidence type="ECO:0000259" key="9">
    <source>
        <dbReference type="PROSITE" id="PS50303"/>
    </source>
</evidence>
<comment type="subcellular location">
    <subcellularLocation>
        <location evidence="1">Cytoplasm</location>
    </subcellularLocation>
</comment>
<dbReference type="Proteomes" id="UP000383932">
    <property type="component" value="Unassembled WGS sequence"/>
</dbReference>
<dbReference type="GO" id="GO:0005737">
    <property type="term" value="C:cytoplasm"/>
    <property type="evidence" value="ECO:0007669"/>
    <property type="project" value="UniProtKB-SubCell"/>
</dbReference>
<evidence type="ECO:0000256" key="1">
    <source>
        <dbReference type="ARBA" id="ARBA00004496"/>
    </source>
</evidence>
<keyword evidence="3" id="KW-0677">Repeat</keyword>
<sequence>MPVAIPSYRMVNTGSTSRKPSGSSAHSGVHSPARESPDPLANVQVNRNLSPNSAAMLGPSTKYNGWPVWNSPAGSSDNLTNRTASISSSSSLVDFAPLTDSSHCSPRSPLNTVWDANQKPPTLAQRGYSPNHPTEWGIDIIHPGDPESDLANGMNALVVGDSSPKSVHKPAGRGLSYAGLSDVQASGMPMSASSPAARAIALHHQRSDPSIAQAYAYGQPNGVYYPNVPMAGRDTYSGFNQYSYGTPPADPSVFGSPVPSGAAHRMPYAMAGYSTPSSFYPDASPSPSTYYYAPAQGLVYPSPQMGHTPMPATMHSPVPGMSRSKGEMQGTHFRAHRPSPQLTQQQMLVSAMPPGTAPIGVPSEPFPQYAVTNQLFGLGQGLNNVLHSQATFGFPPSTRPLVGFAPLRHDIALDPSATGRSPLLEQFRADKSKTWQLRDIRGHVAEFCGDQHGSRFIQQKLETATDEEKETIFSELVPNGLLSLMTDVFGNYVIQKLIEFGSVEQRNILVNVMEGHMLSLSLQMYGCRVVQKAIECITVEQQVAFVHEIEGDVMRCVKDANGNHVIQKVIERVPPDLLGFVTSFQGNVYDLATHPYGCRVLQRCFEYLHEPQTRPLIDELHKYTTQLMQDQFGNYVIQFVLEHGATADREWILHKLRGQMVQMARHKFASNVCEKALITADSESRRLLIEEIMAPRPDTVNPIVLMMKDSFANYVLQRALQVAEGDQRQALVAKVKPQLTSMRRYSSAYSKHLASIEKLLAERSNEDTLLRGLPSSDAPAPATTSTSN</sequence>
<feature type="repeat" description="Pumilio" evidence="7">
    <location>
        <begin position="698"/>
        <end position="733"/>
    </location>
</feature>
<proteinExistence type="inferred from homology"/>
<feature type="region of interest" description="Disordered" evidence="8">
    <location>
        <begin position="768"/>
        <end position="788"/>
    </location>
</feature>
<evidence type="ECO:0000256" key="5">
    <source>
        <dbReference type="ARBA" id="ARBA00060736"/>
    </source>
</evidence>
<keyword evidence="11" id="KW-1185">Reference proteome</keyword>
<keyword evidence="4" id="KW-0694">RNA-binding</keyword>
<dbReference type="PROSITE" id="PS50303">
    <property type="entry name" value="PUM_HD"/>
    <property type="match status" value="1"/>
</dbReference>
<dbReference type="InterPro" id="IPR001313">
    <property type="entry name" value="Pumilio_RNA-bd_rpt"/>
</dbReference>
<evidence type="ECO:0000256" key="8">
    <source>
        <dbReference type="SAM" id="MobiDB-lite"/>
    </source>
</evidence>
<feature type="repeat" description="Pumilio" evidence="7">
    <location>
        <begin position="475"/>
        <end position="511"/>
    </location>
</feature>
<feature type="repeat" description="Pumilio" evidence="7">
    <location>
        <begin position="512"/>
        <end position="547"/>
    </location>
</feature>
<feature type="compositionally biased region" description="Polar residues" evidence="8">
    <location>
        <begin position="10"/>
        <end position="26"/>
    </location>
</feature>
<dbReference type="FunFam" id="1.25.10.10:FF:000004">
    <property type="entry name" value="Pumilio homolog 1 isoform 2"/>
    <property type="match status" value="1"/>
</dbReference>
<comment type="caution">
    <text evidence="10">The sequence shown here is derived from an EMBL/GenBank/DDBJ whole genome shotgun (WGS) entry which is preliminary data.</text>
</comment>
<dbReference type="SUPFAM" id="SSF48371">
    <property type="entry name" value="ARM repeat"/>
    <property type="match status" value="1"/>
</dbReference>
<protein>
    <recommendedName>
        <fullName evidence="6">Pumilio homology domain family member 3</fullName>
    </recommendedName>
</protein>
<evidence type="ECO:0000256" key="3">
    <source>
        <dbReference type="ARBA" id="ARBA00022737"/>
    </source>
</evidence>
<feature type="repeat" description="Pumilio" evidence="7">
    <location>
        <begin position="619"/>
        <end position="654"/>
    </location>
</feature>
<dbReference type="Gene3D" id="1.25.10.10">
    <property type="entry name" value="Leucine-rich Repeat Variant"/>
    <property type="match status" value="1"/>
</dbReference>
<dbReference type="InterPro" id="IPR011989">
    <property type="entry name" value="ARM-like"/>
</dbReference>
<dbReference type="PROSITE" id="PS50302">
    <property type="entry name" value="PUM"/>
    <property type="match status" value="7"/>
</dbReference>
<feature type="repeat" description="Pumilio" evidence="7">
    <location>
        <begin position="583"/>
        <end position="618"/>
    </location>
</feature>